<dbReference type="AlphaFoldDB" id="A0A8J3ZQ49"/>
<dbReference type="SUPFAM" id="SSF82607">
    <property type="entry name" value="YbaB-like"/>
    <property type="match status" value="1"/>
</dbReference>
<dbReference type="Gene3D" id="3.30.1310.10">
    <property type="entry name" value="Nucleoid-associated protein YbaB-like domain"/>
    <property type="match status" value="1"/>
</dbReference>
<dbReference type="GO" id="GO:0003677">
    <property type="term" value="F:DNA binding"/>
    <property type="evidence" value="ECO:0007669"/>
    <property type="project" value="InterPro"/>
</dbReference>
<dbReference type="InterPro" id="IPR036894">
    <property type="entry name" value="YbaB-like_sf"/>
</dbReference>
<protein>
    <recommendedName>
        <fullName evidence="4">YbaB/EbfC family nucleoid-associated protein</fullName>
    </recommendedName>
</protein>
<sequence length="130" mass="14662">MDRPDWGILRSMVDDLQKARQNVVESQQRMLAIRGEARSDDRLIRVVVGPRGQLVDLELDPRVFRNPDSKALAAAIMATARDAIEDCQRQARELRDELLPKDLRSMAEQLKGGPDLFSAHDADLEGRKDA</sequence>
<organism evidence="2 3">
    <name type="scientific">Virgisporangium ochraceum</name>
    <dbReference type="NCBI Taxonomy" id="65505"/>
    <lineage>
        <taxon>Bacteria</taxon>
        <taxon>Bacillati</taxon>
        <taxon>Actinomycetota</taxon>
        <taxon>Actinomycetes</taxon>
        <taxon>Micromonosporales</taxon>
        <taxon>Micromonosporaceae</taxon>
        <taxon>Virgisporangium</taxon>
    </lineage>
</organism>
<evidence type="ECO:0008006" key="4">
    <source>
        <dbReference type="Google" id="ProtNLM"/>
    </source>
</evidence>
<name>A0A8J3ZQ49_9ACTN</name>
<feature type="compositionally biased region" description="Basic and acidic residues" evidence="1">
    <location>
        <begin position="118"/>
        <end position="130"/>
    </location>
</feature>
<proteinExistence type="predicted"/>
<dbReference type="InterPro" id="IPR004401">
    <property type="entry name" value="YbaB/EbfC"/>
</dbReference>
<gene>
    <name evidence="2" type="ORF">Voc01_027910</name>
</gene>
<comment type="caution">
    <text evidence="2">The sequence shown here is derived from an EMBL/GenBank/DDBJ whole genome shotgun (WGS) entry which is preliminary data.</text>
</comment>
<dbReference type="Pfam" id="PF02575">
    <property type="entry name" value="YbaB_DNA_bd"/>
    <property type="match status" value="1"/>
</dbReference>
<evidence type="ECO:0000313" key="2">
    <source>
        <dbReference type="EMBL" id="GIJ67874.1"/>
    </source>
</evidence>
<evidence type="ECO:0000313" key="3">
    <source>
        <dbReference type="Proteomes" id="UP000635606"/>
    </source>
</evidence>
<keyword evidence="3" id="KW-1185">Reference proteome</keyword>
<accession>A0A8J3ZQ49</accession>
<dbReference type="EMBL" id="BOPH01000033">
    <property type="protein sequence ID" value="GIJ67874.1"/>
    <property type="molecule type" value="Genomic_DNA"/>
</dbReference>
<feature type="region of interest" description="Disordered" evidence="1">
    <location>
        <begin position="109"/>
        <end position="130"/>
    </location>
</feature>
<reference evidence="2" key="1">
    <citation type="submission" date="2021-01" db="EMBL/GenBank/DDBJ databases">
        <title>Whole genome shotgun sequence of Virgisporangium ochraceum NBRC 16418.</title>
        <authorList>
            <person name="Komaki H."/>
            <person name="Tamura T."/>
        </authorList>
    </citation>
    <scope>NUCLEOTIDE SEQUENCE</scope>
    <source>
        <strain evidence="2">NBRC 16418</strain>
    </source>
</reference>
<dbReference type="Proteomes" id="UP000635606">
    <property type="component" value="Unassembled WGS sequence"/>
</dbReference>
<evidence type="ECO:0000256" key="1">
    <source>
        <dbReference type="SAM" id="MobiDB-lite"/>
    </source>
</evidence>